<reference evidence="2" key="1">
    <citation type="submission" date="2016-11" db="UniProtKB">
        <authorList>
            <consortium name="WormBaseParasite"/>
        </authorList>
    </citation>
    <scope>IDENTIFICATION</scope>
    <source>
        <strain evidence="2">KR3021</strain>
    </source>
</reference>
<evidence type="ECO:0000313" key="1">
    <source>
        <dbReference type="Proteomes" id="UP000095286"/>
    </source>
</evidence>
<organism evidence="1 2">
    <name type="scientific">Rhabditophanes sp. KR3021</name>
    <dbReference type="NCBI Taxonomy" id="114890"/>
    <lineage>
        <taxon>Eukaryota</taxon>
        <taxon>Metazoa</taxon>
        <taxon>Ecdysozoa</taxon>
        <taxon>Nematoda</taxon>
        <taxon>Chromadorea</taxon>
        <taxon>Rhabditida</taxon>
        <taxon>Tylenchina</taxon>
        <taxon>Panagrolaimomorpha</taxon>
        <taxon>Strongyloidoidea</taxon>
        <taxon>Alloionematidae</taxon>
        <taxon>Rhabditophanes</taxon>
    </lineage>
</organism>
<accession>A0AC35UA31</accession>
<dbReference type="Proteomes" id="UP000095286">
    <property type="component" value="Unplaced"/>
</dbReference>
<sequence>MNSHYTKLSSFEKVFSNTYITEIIFKDFQPFELINPKLVSRIFYNAISSFKPLSWHDFKLRRSRIQIEFRKNEHCSMEIDAYTDEDRDYFKNATTLQQLYDCLSSNNDQNLINRQRMEIRVHFEQLSEQKYFMENDFPSIINNFLFYFERMEILSVSTMIKDVTYDPTSLLTTIKSNTLHTFIGLQFSDISNMISNAQSEKDYFKYVPNLKHVSATFYDDHFDAFNNHTYDQIGKMVNIFGGSKNYTMSIQFEAERSCKHLLGSGNWLIFRLKMMATNTKVNFILYPLSSQVCQYISKVPNMCNLLLRKDSNMNIYFNNDDNYKELIHLKKLNIEIYFAENDTIMGIISYMKLATQAPNLEALELLFYDNGDNCQKHIVRECMHYLPSNIKRLKLRASLSYSAKFARKMSIKLPNLTYLAIENRDNHISSTFFTLFPKLKVINHRCPKTGTYIYPVDLQMLIVVNCLIKYNDEDPCECHRNGKLFKIHSCYKNFRYQRVNVYYNDPNDFKKLLEADYQKKYMETIF</sequence>
<protein>
    <submittedName>
        <fullName evidence="2">F-box domain-containing protein</fullName>
    </submittedName>
</protein>
<evidence type="ECO:0000313" key="2">
    <source>
        <dbReference type="WBParaSite" id="RSKR_0000942250.1"/>
    </source>
</evidence>
<proteinExistence type="predicted"/>
<name>A0AC35UA31_9BILA</name>
<dbReference type="WBParaSite" id="RSKR_0000942250.1">
    <property type="protein sequence ID" value="RSKR_0000942250.1"/>
    <property type="gene ID" value="RSKR_0000942250"/>
</dbReference>